<protein>
    <submittedName>
        <fullName evidence="2">Uncharacterized protein</fullName>
    </submittedName>
</protein>
<feature type="region of interest" description="Disordered" evidence="1">
    <location>
        <begin position="2444"/>
        <end position="2470"/>
    </location>
</feature>
<feature type="region of interest" description="Disordered" evidence="1">
    <location>
        <begin position="1695"/>
        <end position="1726"/>
    </location>
</feature>
<feature type="compositionally biased region" description="Polar residues" evidence="1">
    <location>
        <begin position="987"/>
        <end position="999"/>
    </location>
</feature>
<dbReference type="EMBL" id="FLQU01000327">
    <property type="protein sequence ID" value="SBS83975.1"/>
    <property type="molecule type" value="Genomic_DNA"/>
</dbReference>
<feature type="compositionally biased region" description="Basic and acidic residues" evidence="1">
    <location>
        <begin position="1532"/>
        <end position="1577"/>
    </location>
</feature>
<evidence type="ECO:0000313" key="3">
    <source>
        <dbReference type="Proteomes" id="UP000078560"/>
    </source>
</evidence>
<feature type="region of interest" description="Disordered" evidence="1">
    <location>
        <begin position="2070"/>
        <end position="2094"/>
    </location>
</feature>
<feature type="region of interest" description="Disordered" evidence="1">
    <location>
        <begin position="1977"/>
        <end position="2000"/>
    </location>
</feature>
<evidence type="ECO:0000313" key="2">
    <source>
        <dbReference type="EMBL" id="SBS83975.1"/>
    </source>
</evidence>
<reference evidence="3" key="1">
    <citation type="submission" date="2016-05" db="EMBL/GenBank/DDBJ databases">
        <authorList>
            <person name="Naeem Raeece"/>
        </authorList>
    </citation>
    <scope>NUCLEOTIDE SEQUENCE [LARGE SCALE GENOMIC DNA]</scope>
</reference>
<feature type="compositionally biased region" description="Basic residues" evidence="1">
    <location>
        <begin position="2453"/>
        <end position="2467"/>
    </location>
</feature>
<feature type="compositionally biased region" description="Basic residues" evidence="1">
    <location>
        <begin position="2485"/>
        <end position="2497"/>
    </location>
</feature>
<feature type="region of interest" description="Disordered" evidence="1">
    <location>
        <begin position="1747"/>
        <end position="1766"/>
    </location>
</feature>
<feature type="region of interest" description="Disordered" evidence="1">
    <location>
        <begin position="1333"/>
        <end position="1366"/>
    </location>
</feature>
<accession>A0A1A8VU22</accession>
<proteinExistence type="predicted"/>
<feature type="region of interest" description="Disordered" evidence="1">
    <location>
        <begin position="2485"/>
        <end position="2530"/>
    </location>
</feature>
<sequence length="3274" mass="380132">MTYRIKYYGHFSPEYNLHNRREEEKSYLEKEKLLYKIYNENISHLQFYNDILKKRIKRILDGVDSLLIIINNDERDVDMLTLGGGNTSRGGNISRSDNTSQGGNTLGILFYLINDLVFRRKRNYEHFVKFIHFEIKKNKMIDKLKNIIITEKNIVDVGNCFSCLLAEYDALNYDDDYASKDISPRLDISLNKKKKLTHYMDYAIPRMETNCMCKVHNAFLTHEDIDNFLKKRNTEKLKKDYTKEKNTHTWDPGEVKKVYLTDSSMTYILEELLESDRHKRGLGKVKRGHNRKGKLEHSGKYHDKHCSGYVLYTIFEFERHKVNKRRCSEGDVIKSSVVIIVIRNMKRGNSLQSNFLYQFYDFFFKLKKYTKWKQNLLLPFCSKIKSMIIKYLSIFSNMSYLSNLHKLNDTPRVVLTSHFALLFELNFIFILNNFSKYIDANKIIYAYLKYMNRHEYLLKPHRGIKYIKSNFHKMEESIYICRYFLNHYRESGMFDKECWQWSANLSKHLTNLQTSVIHAWEWNTWSNISNINNIQNILYDKKRWHFLNSVISASNASERKGFFSCNLDGKGNPFVFSKKNARRGTITEKDISKKKRIGKFRDAEEGTYLIKSKYGESYEGEPRQYYVHLCIEGKPYCDSKGSEENTHIYLKLKRESMYRKKIYEKYPDIFVMHRNCTNRVITQKEQNCFEHAKKKSSNATANYTFPPCDVGKTQNNTIEKKERKFCNIFSMCRDKNDWSKNMYGGNKVLKKCNVDLSLPKKENSRNDFANCPYNNDHFYFSKDVIKERERKKNILGSIDFKMEDVFNDTLIEWNVYDRCVVNQEKKEKKMFAPVCNPSMAYSDGISSSDEKGNVKSFLRNIKRNRDLLKNVSSSYVNIKKGKKRTDRKAESLFAQVESCLTGKVGAEHISSVEGTKRCKDIDIPREVDRNNVHKEIVQREEKRVQKKSKILSDNRREVPDEKKEAGTKDIPKNGKKKKSIDRKTKLLRQQSGTLRNRNAQKSEDCIGEPDKGRRKCPLIAIINSEEDKGFEGKGGSKAENNISLCENSKMILLKGEKSKSGKDESLEKRFSPNPYDKTKDDIYMVDNSLQNVNHMFNSLYSIRQGSKEGRPKQLRYSNHGSSSEEKSPKHRPANSGKGERRKTVHEEDTANVLINEDAGKGLHMRSKRNELEGPDRRHIFCNRRGNSAVFSEEEWWNSSVSSSDSLNSRCSGRDELISEEVHGKKKCAEGGKRLLCRRRVKRELHRSTHDCTFKSREPIIYNNDCLPTIRSSYENVVMTKMIGGDGTEMPKRKDSCAHSSNESVFSFSSKNKKRFRKNNNLYCSKIVNNEMSSSCKSVSTGGGTMSPEQSRKSAINKCQPSGEREKNRISKKLFRIREIKDISSLHLRPCNRDRCCEIKCSEDCAEEVDDNMILYHRNIDFLVRKHIALLRKRCKEDSDELRLLEKIKFAKGILNEYSKLLNTKWDSKKDIYSALNEIVTSRYNQECMEGKKSQRKIDKHMHNKQEIAKKGKNADSTSKGRELHRKRVYSSGERKTYGSMERNDDSERWLNDKDDREENGSRKSARNSEKKVSTYWDENCHHRSREVQTKREIDEGTLLKKLMKNGRDIKEFLENDADHTKSETGYTPEENEVHKILHSVSNEMEKCSYKHNTTNGSACTQSGRSNYRKSNILKGNKCYILNDKEKVNSFSLTGEEFQPWNGHSSEDSNTRRNNSTPSIDTYGKLTRTHEYAQECATVEETYPSAHVSSANFQKEPSLERKKGSLREENTYEIKKKNKGSSSALSIISTQGIVLASSYDGEEGDFSPCAGNKMGEYGNRSVVEKERNSGREHVDMLSTGDMGTCVKTNIKNKCTDISNDYVSAKVIKHREDSSRMIKREEEKERSIVTEEEKELVPIQRKKERLHTLFWKKKGTYKKEEETTMAINTSLQETREEEEKKKKMKIDKRGPRLITYLKQNDVAKELKELYGLSSSYLKGGNTKDEESVVEESREGNAENHDDSVKIRGGRVEDLFEGAPRVNRKKNCVQKVTRDQKKKEKKKLIARDDFAELNARKNAKKRSTCNDCNISSTEKKKGNNSNKFLNLSQHSKKKKNSPFIRGKSVYRVLPQFSDKPFNTINCSANNKKNSGANLHERYMHAHTPCDTTASNRKKRNCLNLNEKGKIEEKNNRGRYSILCNTRIKGNKKCMPFYVQHDHPTSFTQFDTSLHVSKNSFARSSTLLGGTAHVKVGNLYPFERSAPHFEGSAPHFEGSAPHFEGSAPHFEGSAPHFEGSEPHFEGSEPHFEGGVSHFEGNVPHFEESVPNFLRTVNNNNRKVNRRVTPPEKNSGYASDNPIEASYFGRNTRENPNPCSYNIRIGRSPPSRFIYSEEETNADDFYDFFHDNHCKVDIPSLQKSREKKENSISGKLPIFRPSDRKKLNIISSEENTAKNNTCRVGQTIPILVQDRTNAEKNKRGKKKSEKKRKNKIKIREDNDTDTIICTNKRREKCSSERRRKKRYPTDSTTSSQNKMEGNAGKNKMLRKPTLDNPNDMHVNIKFLKKKKIKSKGDNNIQIRDALGENKHMHVPLGNSLKNYSKRVCSPLGDTHEEFFPRFNGSRRRSCREKSRRGKNNVCKIIHFTDKERKSNRNVLDALNGEKSVEKESNKMECGNQEVERICIKTTFNRDEQKIIPCISHDTNYYNFRRGWWNWGGEGSKLFSKIEKCKENIKKKYNQNRNKCKNKMFTNSTGKYFKKFLPNEYLYTPITNRSHFKSKNSLHIKSNPISDFHKLNLRPFTGFLQSYNKEKKKLSDVPRAIIKVSAVPYSPNGCSKPTLGGNGAVDREVYNTVGNTVDNTRTRGWNVGRVKIHIPHGESSHFNGSSESFAKISKKEEASATATDGNGKFGESRYNSKGTSHRWERRKTRGGLSSLSKKNIKNKNVRDELNIIKYNEKKGDIDNYVHGEASEEHAKWREMSRGEEAVYRRSSKRGRFPSTERRGNIYSGESEYSIYLSSSKSCSVASSSNKPPSTNSRSGYLKEYHPKNCRIVKRTEEPIKKVNLKIKSAGVNEQMESPYNISSKRVHEEGKREIYDDNSPYSICSLSSQNYSSKSYKRKYYVKDKSNNNFNDKKTFIQYRKDKNDYSMLGRLSCKSESVNSREDLHQYCSHKNIYTNSHEENYINEEHDLMENYSPTRCVYNINGDYHNYPDADFKLEEDDIYANCYENLGKLEKKECTKKYRHKKCNYKNVHHSSDYATTDCHLPLVGRHRRCPSMSDGHKRDADYLEREYDEYFYDRC</sequence>
<organism evidence="2 3">
    <name type="scientific">Plasmodium ovale curtisi</name>
    <dbReference type="NCBI Taxonomy" id="864141"/>
    <lineage>
        <taxon>Eukaryota</taxon>
        <taxon>Sar</taxon>
        <taxon>Alveolata</taxon>
        <taxon>Apicomplexa</taxon>
        <taxon>Aconoidasida</taxon>
        <taxon>Haemosporida</taxon>
        <taxon>Plasmodiidae</taxon>
        <taxon>Plasmodium</taxon>
        <taxon>Plasmodium (Plasmodium)</taxon>
    </lineage>
</organism>
<feature type="region of interest" description="Disordered" evidence="1">
    <location>
        <begin position="938"/>
        <end position="1009"/>
    </location>
</feature>
<feature type="compositionally biased region" description="Polar residues" evidence="1">
    <location>
        <begin position="2500"/>
        <end position="2510"/>
    </location>
</feature>
<feature type="compositionally biased region" description="Basic and acidic residues" evidence="1">
    <location>
        <begin position="1756"/>
        <end position="1766"/>
    </location>
</feature>
<feature type="region of interest" description="Disordered" evidence="1">
    <location>
        <begin position="1103"/>
        <end position="1170"/>
    </location>
</feature>
<feature type="compositionally biased region" description="Basic and acidic residues" evidence="1">
    <location>
        <begin position="1000"/>
        <end position="1009"/>
    </location>
</feature>
<feature type="region of interest" description="Disordered" evidence="1">
    <location>
        <begin position="1489"/>
        <end position="1577"/>
    </location>
</feature>
<name>A0A1A8VU22_PLAOA</name>
<feature type="region of interest" description="Disordered" evidence="1">
    <location>
        <begin position="2871"/>
        <end position="2908"/>
    </location>
</feature>
<gene>
    <name evidence="2" type="ORF">POVCU2_0023830</name>
</gene>
<feature type="compositionally biased region" description="Basic and acidic residues" evidence="1">
    <location>
        <begin position="1979"/>
        <end position="2000"/>
    </location>
</feature>
<evidence type="ECO:0000256" key="1">
    <source>
        <dbReference type="SAM" id="MobiDB-lite"/>
    </source>
</evidence>
<feature type="region of interest" description="Disordered" evidence="1">
    <location>
        <begin position="2996"/>
        <end position="3015"/>
    </location>
</feature>
<dbReference type="Proteomes" id="UP000078560">
    <property type="component" value="Unassembled WGS sequence"/>
</dbReference>
<feature type="compositionally biased region" description="Basic residues" evidence="1">
    <location>
        <begin position="2893"/>
        <end position="2903"/>
    </location>
</feature>
<feature type="compositionally biased region" description="Basic and acidic residues" evidence="1">
    <location>
        <begin position="1503"/>
        <end position="1521"/>
    </location>
</feature>
<feature type="compositionally biased region" description="Basic and acidic residues" evidence="1">
    <location>
        <begin position="950"/>
        <end position="972"/>
    </location>
</feature>
<feature type="compositionally biased region" description="Low complexity" evidence="1">
    <location>
        <begin position="2996"/>
        <end position="3007"/>
    </location>
</feature>
<feature type="region of interest" description="Disordered" evidence="1">
    <location>
        <begin position="1055"/>
        <end position="1079"/>
    </location>
</feature>
<feature type="compositionally biased region" description="Polar residues" evidence="1">
    <location>
        <begin position="1346"/>
        <end position="1359"/>
    </location>
</feature>
<feature type="compositionally biased region" description="Polar residues" evidence="1">
    <location>
        <begin position="2076"/>
        <end position="2086"/>
    </location>
</feature>